<reference evidence="2" key="2">
    <citation type="submission" date="2018-04" db="EMBL/GenBank/DDBJ databases">
        <title>OnivRS2 (Oryza nivara Reference Sequence Version 2).</title>
        <authorList>
            <person name="Zhang J."/>
            <person name="Kudrna D."/>
            <person name="Lee S."/>
            <person name="Talag J."/>
            <person name="Rajasekar S."/>
            <person name="Welchert J."/>
            <person name="Hsing Y.-I."/>
            <person name="Wing R.A."/>
        </authorList>
    </citation>
    <scope>NUCLEOTIDE SEQUENCE [LARGE SCALE GENOMIC DNA]</scope>
    <source>
        <strain evidence="2">SL10</strain>
    </source>
</reference>
<feature type="compositionally biased region" description="Polar residues" evidence="1">
    <location>
        <begin position="12"/>
        <end position="23"/>
    </location>
</feature>
<reference evidence="2" key="1">
    <citation type="submission" date="2015-04" db="UniProtKB">
        <authorList>
            <consortium name="EnsemblPlants"/>
        </authorList>
    </citation>
    <scope>IDENTIFICATION</scope>
    <source>
        <strain evidence="2">SL10</strain>
    </source>
</reference>
<dbReference type="HOGENOM" id="CLU_2780216_0_0_1"/>
<dbReference type="EnsemblPlants" id="ONIVA03G21200.1">
    <property type="protein sequence ID" value="ONIVA03G21200.1"/>
    <property type="gene ID" value="ONIVA03G21200"/>
</dbReference>
<accession>A0A0E0GND7</accession>
<sequence length="69" mass="7613">MRHEGAHRQVRHNSSARATTPTYPNCVGAAAVPSHASATHHLQRRRGRNRGRDEIGSKGILVISARKKH</sequence>
<proteinExistence type="predicted"/>
<feature type="region of interest" description="Disordered" evidence="1">
    <location>
        <begin position="1"/>
        <end position="69"/>
    </location>
</feature>
<evidence type="ECO:0000313" key="2">
    <source>
        <dbReference type="EnsemblPlants" id="ONIVA03G21200.1"/>
    </source>
</evidence>
<dbReference type="AlphaFoldDB" id="A0A0E0GND7"/>
<keyword evidence="3" id="KW-1185">Reference proteome</keyword>
<name>A0A0E0GND7_ORYNI</name>
<dbReference type="Gramene" id="ONIVA03G21200.1">
    <property type="protein sequence ID" value="ONIVA03G21200.1"/>
    <property type="gene ID" value="ONIVA03G21200"/>
</dbReference>
<dbReference type="Proteomes" id="UP000006591">
    <property type="component" value="Chromosome 3"/>
</dbReference>
<organism evidence="2">
    <name type="scientific">Oryza nivara</name>
    <name type="common">Indian wild rice</name>
    <name type="synonym">Oryza sativa f. spontanea</name>
    <dbReference type="NCBI Taxonomy" id="4536"/>
    <lineage>
        <taxon>Eukaryota</taxon>
        <taxon>Viridiplantae</taxon>
        <taxon>Streptophyta</taxon>
        <taxon>Embryophyta</taxon>
        <taxon>Tracheophyta</taxon>
        <taxon>Spermatophyta</taxon>
        <taxon>Magnoliopsida</taxon>
        <taxon>Liliopsida</taxon>
        <taxon>Poales</taxon>
        <taxon>Poaceae</taxon>
        <taxon>BOP clade</taxon>
        <taxon>Oryzoideae</taxon>
        <taxon>Oryzeae</taxon>
        <taxon>Oryzinae</taxon>
        <taxon>Oryza</taxon>
    </lineage>
</organism>
<protein>
    <submittedName>
        <fullName evidence="2">Uncharacterized protein</fullName>
    </submittedName>
</protein>
<evidence type="ECO:0000313" key="3">
    <source>
        <dbReference type="Proteomes" id="UP000006591"/>
    </source>
</evidence>
<evidence type="ECO:0000256" key="1">
    <source>
        <dbReference type="SAM" id="MobiDB-lite"/>
    </source>
</evidence>